<dbReference type="EMBL" id="LWMV01000032">
    <property type="protein sequence ID" value="KZX15613.1"/>
    <property type="molecule type" value="Genomic_DNA"/>
</dbReference>
<keyword evidence="2" id="KW-1185">Reference proteome</keyword>
<dbReference type="Proteomes" id="UP000077245">
    <property type="component" value="Unassembled WGS sequence"/>
</dbReference>
<proteinExistence type="predicted"/>
<reference evidence="1 2" key="1">
    <citation type="submission" date="2016-04" db="EMBL/GenBank/DDBJ databases">
        <title>Genome sequence of Methanobrevibacter curvatus DSM 11111.</title>
        <authorList>
            <person name="Poehlein A."/>
            <person name="Seedorf H."/>
            <person name="Daniel R."/>
        </authorList>
    </citation>
    <scope>NUCLEOTIDE SEQUENCE [LARGE SCALE GENOMIC DNA]</scope>
    <source>
        <strain evidence="1 2">DSM 11111</strain>
    </source>
</reference>
<comment type="caution">
    <text evidence="1">The sequence shown here is derived from an EMBL/GenBank/DDBJ whole genome shotgun (WGS) entry which is preliminary data.</text>
</comment>
<name>A0A166DHQ3_9EURY</name>
<sequence>MVIESILKSNQIEVPQEILDKIKGKKIVKWKHLDNGDYILNFSEISEECQELAEEIAEIKKEMDNGDFVEMDINDFAKNLGIDL</sequence>
<accession>A0A166DHQ3</accession>
<organism evidence="1 2">
    <name type="scientific">Methanobrevibacter curvatus</name>
    <dbReference type="NCBI Taxonomy" id="49547"/>
    <lineage>
        <taxon>Archaea</taxon>
        <taxon>Methanobacteriati</taxon>
        <taxon>Methanobacteriota</taxon>
        <taxon>Methanomada group</taxon>
        <taxon>Methanobacteria</taxon>
        <taxon>Methanobacteriales</taxon>
        <taxon>Methanobacteriaceae</taxon>
        <taxon>Methanobrevibacter</taxon>
    </lineage>
</organism>
<evidence type="ECO:0000313" key="2">
    <source>
        <dbReference type="Proteomes" id="UP000077245"/>
    </source>
</evidence>
<dbReference type="RefSeq" id="WP_067089198.1">
    <property type="nucleotide sequence ID" value="NZ_LWMV01000032.1"/>
</dbReference>
<protein>
    <submittedName>
        <fullName evidence="1">Uncharacterized protein</fullName>
    </submittedName>
</protein>
<dbReference type="AlphaFoldDB" id="A0A166DHQ3"/>
<gene>
    <name evidence="1" type="ORF">MBCUR_02470</name>
</gene>
<dbReference type="PATRIC" id="fig|49547.3.peg.259"/>
<evidence type="ECO:0000313" key="1">
    <source>
        <dbReference type="EMBL" id="KZX15613.1"/>
    </source>
</evidence>